<organism evidence="2 3">
    <name type="scientific">Devosia neptuniae</name>
    <dbReference type="NCBI Taxonomy" id="191302"/>
    <lineage>
        <taxon>Bacteria</taxon>
        <taxon>Pseudomonadati</taxon>
        <taxon>Pseudomonadota</taxon>
        <taxon>Alphaproteobacteria</taxon>
        <taxon>Hyphomicrobiales</taxon>
        <taxon>Devosiaceae</taxon>
        <taxon>Devosia</taxon>
    </lineage>
</organism>
<accession>A0ABY6C6F5</accession>
<keyword evidence="1" id="KW-0732">Signal</keyword>
<feature type="chain" id="PRO_5045858197" evidence="1">
    <location>
        <begin position="21"/>
        <end position="143"/>
    </location>
</feature>
<protein>
    <submittedName>
        <fullName evidence="2">Uncharacterized protein</fullName>
    </submittedName>
</protein>
<proteinExistence type="predicted"/>
<sequence>MKRRFAYVLMAIASASPAWAQEKTDLASWIGEWTAGPEQFITIKADGDALLIEGNATYGAEDPEKAAIGAINVGDFSVLVPAGWIEQGKVSFGVGENGPLRIDDADEYDCVVNITQSGQTLEVSDNYMCGGMNVTFDGTYSRK</sequence>
<dbReference type="Proteomes" id="UP001061862">
    <property type="component" value="Plasmid p_unnamed1"/>
</dbReference>
<dbReference type="RefSeq" id="WP_262165190.1">
    <property type="nucleotide sequence ID" value="NZ_CP104964.1"/>
</dbReference>
<keyword evidence="2" id="KW-0614">Plasmid</keyword>
<keyword evidence="3" id="KW-1185">Reference proteome</keyword>
<evidence type="ECO:0000313" key="2">
    <source>
        <dbReference type="EMBL" id="UXN67754.1"/>
    </source>
</evidence>
<geneLocation type="plasmid" evidence="2 3">
    <name>p_unnamed1</name>
</geneLocation>
<evidence type="ECO:0000313" key="3">
    <source>
        <dbReference type="Proteomes" id="UP001061862"/>
    </source>
</evidence>
<name>A0ABY6C6F5_9HYPH</name>
<gene>
    <name evidence="2" type="ORF">N8A98_01440</name>
</gene>
<evidence type="ECO:0000256" key="1">
    <source>
        <dbReference type="SAM" id="SignalP"/>
    </source>
</evidence>
<feature type="signal peptide" evidence="1">
    <location>
        <begin position="1"/>
        <end position="20"/>
    </location>
</feature>
<reference evidence="2 3" key="1">
    <citation type="submission" date="2022-09" db="EMBL/GenBank/DDBJ databases">
        <title>Interaction between co-microsymbionts with complementary sets of symbiotic genes in legume-rhizobium systems.</title>
        <authorList>
            <person name="Safronova V."/>
            <person name="Sazanova A."/>
            <person name="Afonin A."/>
            <person name="Chirak E."/>
        </authorList>
    </citation>
    <scope>NUCLEOTIDE SEQUENCE [LARGE SCALE GENOMIC DNA]</scope>
    <source>
        <strain evidence="2 3">A18/4-1</strain>
        <plasmid evidence="2 3">p_unnamed1</plasmid>
    </source>
</reference>
<dbReference type="EMBL" id="CP104964">
    <property type="protein sequence ID" value="UXN67754.1"/>
    <property type="molecule type" value="Genomic_DNA"/>
</dbReference>